<sequence>MHINMLQLLAFGEYQGPPSSRMLSPISDAIADEACVGFYDTSAIYIGIQREDVQWVMDKVIQRKDIV</sequence>
<organism evidence="1 2">
    <name type="scientific">Thanatephorus cucumeris (strain AG1-IA)</name>
    <name type="common">Rice sheath blight fungus</name>
    <name type="synonym">Rhizoctonia solani</name>
    <dbReference type="NCBI Taxonomy" id="983506"/>
    <lineage>
        <taxon>Eukaryota</taxon>
        <taxon>Fungi</taxon>
        <taxon>Dikarya</taxon>
        <taxon>Basidiomycota</taxon>
        <taxon>Agaricomycotina</taxon>
        <taxon>Agaricomycetes</taxon>
        <taxon>Cantharellales</taxon>
        <taxon>Ceratobasidiaceae</taxon>
        <taxon>Rhizoctonia</taxon>
        <taxon>Rhizoctonia solani AG-1</taxon>
    </lineage>
</organism>
<protein>
    <submittedName>
        <fullName evidence="1">Uncharacterized protein</fullName>
    </submittedName>
</protein>
<gene>
    <name evidence="1" type="ORF">AG1IA_00080</name>
</gene>
<dbReference type="EMBL" id="AFRT01000022">
    <property type="protein sequence ID" value="ELU45894.1"/>
    <property type="molecule type" value="Genomic_DNA"/>
</dbReference>
<dbReference type="AlphaFoldDB" id="L8XB31"/>
<evidence type="ECO:0000313" key="1">
    <source>
        <dbReference type="EMBL" id="ELU45894.1"/>
    </source>
</evidence>
<accession>L8XB31</accession>
<name>L8XB31_THACA</name>
<keyword evidence="2" id="KW-1185">Reference proteome</keyword>
<dbReference type="HOGENOM" id="CLU_2814168_0_0_1"/>
<comment type="caution">
    <text evidence="1">The sequence shown here is derived from an EMBL/GenBank/DDBJ whole genome shotgun (WGS) entry which is preliminary data.</text>
</comment>
<evidence type="ECO:0000313" key="2">
    <source>
        <dbReference type="Proteomes" id="UP000011668"/>
    </source>
</evidence>
<proteinExistence type="predicted"/>
<dbReference type="Proteomes" id="UP000011668">
    <property type="component" value="Unassembled WGS sequence"/>
</dbReference>
<reference evidence="1 2" key="1">
    <citation type="journal article" date="2013" name="Nat. Commun.">
        <title>The evolution and pathogenic mechanisms of the rice sheath blight pathogen.</title>
        <authorList>
            <person name="Zheng A."/>
            <person name="Lin R."/>
            <person name="Xu L."/>
            <person name="Qin P."/>
            <person name="Tang C."/>
            <person name="Ai P."/>
            <person name="Zhang D."/>
            <person name="Liu Y."/>
            <person name="Sun Z."/>
            <person name="Feng H."/>
            <person name="Wang Y."/>
            <person name="Chen Y."/>
            <person name="Liang X."/>
            <person name="Fu R."/>
            <person name="Li Q."/>
            <person name="Zhang J."/>
            <person name="Yu X."/>
            <person name="Xie Z."/>
            <person name="Ding L."/>
            <person name="Guan P."/>
            <person name="Tang J."/>
            <person name="Liang Y."/>
            <person name="Wang S."/>
            <person name="Deng Q."/>
            <person name="Li S."/>
            <person name="Zhu J."/>
            <person name="Wang L."/>
            <person name="Liu H."/>
            <person name="Li P."/>
        </authorList>
    </citation>
    <scope>NUCLEOTIDE SEQUENCE [LARGE SCALE GENOMIC DNA]</scope>
    <source>
        <strain evidence="2">AG-1 IA</strain>
    </source>
</reference>